<dbReference type="PANTHER" id="PTHR33875">
    <property type="entry name" value="OS09G0542200 PROTEIN"/>
    <property type="match status" value="1"/>
</dbReference>
<dbReference type="EMBL" id="JAATIP010000034">
    <property type="protein sequence ID" value="KAF4388456.1"/>
    <property type="molecule type" value="Genomic_DNA"/>
</dbReference>
<reference evidence="3 4" key="1">
    <citation type="journal article" date="2020" name="bioRxiv">
        <title>Sequence and annotation of 42 cannabis genomes reveals extensive copy number variation in cannabinoid synthesis and pathogen resistance genes.</title>
        <authorList>
            <person name="Mckernan K.J."/>
            <person name="Helbert Y."/>
            <person name="Kane L.T."/>
            <person name="Ebling H."/>
            <person name="Zhang L."/>
            <person name="Liu B."/>
            <person name="Eaton Z."/>
            <person name="Mclaughlin S."/>
            <person name="Kingan S."/>
            <person name="Baybayan P."/>
            <person name="Concepcion G."/>
            <person name="Jordan M."/>
            <person name="Riva A."/>
            <person name="Barbazuk W."/>
            <person name="Harkins T."/>
        </authorList>
    </citation>
    <scope>NUCLEOTIDE SEQUENCE [LARGE SCALE GENOMIC DNA]</scope>
    <source>
        <strain evidence="4">cv. Jamaican Lion 4</strain>
        <tissue evidence="3">Leaf</tissue>
    </source>
</reference>
<keyword evidence="1" id="KW-0812">Transmembrane</keyword>
<feature type="transmembrane region" description="Helical" evidence="1">
    <location>
        <begin position="59"/>
        <end position="80"/>
    </location>
</feature>
<comment type="caution">
    <text evidence="3">The sequence shown here is derived from an EMBL/GenBank/DDBJ whole genome shotgun (WGS) entry which is preliminary data.</text>
</comment>
<evidence type="ECO:0000256" key="1">
    <source>
        <dbReference type="SAM" id="Phobius"/>
    </source>
</evidence>
<evidence type="ECO:0000313" key="3">
    <source>
        <dbReference type="EMBL" id="KAF4388456.1"/>
    </source>
</evidence>
<keyword evidence="1" id="KW-0472">Membrane</keyword>
<dbReference type="PANTHER" id="PTHR33875:SF2">
    <property type="entry name" value="ACR183CP"/>
    <property type="match status" value="1"/>
</dbReference>
<feature type="non-terminal residue" evidence="3">
    <location>
        <position position="1"/>
    </location>
</feature>
<sequence length="288" mass="32403">DPPRPAVTGVAALKADGADCGSHWETSVGVVPYGFCVRSHGEAVRILCLLVEKMKRPNLVTSLLQSTFLFFLLSVSIVYAQPLPPPKFDGFVYGKHRVDWDAIQIEAFLDPVCPDSRDAWPPLKQVLALYGDRVWLLVHLLPLPYHDNAFVASRALHIVNGISNHHYTFKLLEWFFKYQEKFYNAQTRNLTRTEVVNEIVKSATQVVGSSYLGTLESGFNDRKTDLKTRVSFKYSAARGVYGTPTFFINGFQLPDAGSPLDFNGWKTIIDPLIGNKTTKNSDNMHYFL</sequence>
<dbReference type="Gene3D" id="3.40.30.10">
    <property type="entry name" value="Glutaredoxin"/>
    <property type="match status" value="1"/>
</dbReference>
<dbReference type="InterPro" id="IPR012336">
    <property type="entry name" value="Thioredoxin-like_fold"/>
</dbReference>
<dbReference type="InterPro" id="IPR036249">
    <property type="entry name" value="Thioredoxin-like_sf"/>
</dbReference>
<dbReference type="CDD" id="cd02972">
    <property type="entry name" value="DsbA_family"/>
    <property type="match status" value="1"/>
</dbReference>
<name>A0A7J6GZT7_CANSA</name>
<feature type="domain" description="Thioredoxin-like fold" evidence="2">
    <location>
        <begin position="104"/>
        <end position="270"/>
    </location>
</feature>
<dbReference type="Pfam" id="PF13462">
    <property type="entry name" value="Thioredoxin_4"/>
    <property type="match status" value="1"/>
</dbReference>
<proteinExistence type="predicted"/>
<dbReference type="Proteomes" id="UP000525078">
    <property type="component" value="Unassembled WGS sequence"/>
</dbReference>
<evidence type="ECO:0000313" key="4">
    <source>
        <dbReference type="Proteomes" id="UP000525078"/>
    </source>
</evidence>
<protein>
    <recommendedName>
        <fullName evidence="2">Thioredoxin-like fold domain-containing protein</fullName>
    </recommendedName>
</protein>
<dbReference type="AlphaFoldDB" id="A0A7J6GZT7"/>
<organism evidence="3 4">
    <name type="scientific">Cannabis sativa</name>
    <name type="common">Hemp</name>
    <name type="synonym">Marijuana</name>
    <dbReference type="NCBI Taxonomy" id="3483"/>
    <lineage>
        <taxon>Eukaryota</taxon>
        <taxon>Viridiplantae</taxon>
        <taxon>Streptophyta</taxon>
        <taxon>Embryophyta</taxon>
        <taxon>Tracheophyta</taxon>
        <taxon>Spermatophyta</taxon>
        <taxon>Magnoliopsida</taxon>
        <taxon>eudicotyledons</taxon>
        <taxon>Gunneridae</taxon>
        <taxon>Pentapetalae</taxon>
        <taxon>rosids</taxon>
        <taxon>fabids</taxon>
        <taxon>Rosales</taxon>
        <taxon>Cannabaceae</taxon>
        <taxon>Cannabis</taxon>
    </lineage>
</organism>
<gene>
    <name evidence="3" type="ORF">F8388_012433</name>
</gene>
<dbReference type="SUPFAM" id="SSF52833">
    <property type="entry name" value="Thioredoxin-like"/>
    <property type="match status" value="1"/>
</dbReference>
<keyword evidence="1" id="KW-1133">Transmembrane helix</keyword>
<evidence type="ECO:0000259" key="2">
    <source>
        <dbReference type="Pfam" id="PF13462"/>
    </source>
</evidence>
<accession>A0A7J6GZT7</accession>